<dbReference type="GO" id="GO:0008800">
    <property type="term" value="F:beta-lactamase activity"/>
    <property type="evidence" value="ECO:0007669"/>
    <property type="project" value="UniProtKB-UniRule"/>
</dbReference>
<sequence length="465" mass="50516">MKMITKRGIFLWIMSLAFVVGLVFMTVSLVQNGDTWVMKRFNHHVYSNGELIGAGTIYDKDGDVLAETKDGDRVYSDSATTRKSTLHVVGDPKNFISTGVQSVYSARLTGYSLLFGVHNIQKYGKGNDLKLTIDRDICDEAYKALDGRKGTVGIVNYKTGEIVCSVSSPSYDVEDVPDNLLTSERYEGVYINRLLDAHYVPGSTFKLVTAICAIENIPDIYSREWVCNGEYQPESGVAIKCNANHGKHINFNDALAKSCNSTFAQIAIELGQEKLATTAKELGIGSAVTVSGTIDSYAGHFDTTDKIKLGVDALGWTGIGQGNTRIAPITMLRIVSAVANGGTAVSFNIVDSLANQAGKALDFTLPSNQLSMMNSDVAAKLKKMMRYNVTNHYGESRYKGLNLCAKSGTAQIDSNENHNIAWFVGFMDDSEHPYAFVVVIENGNSGSQTAGPVAKRVLTKLVESE</sequence>
<accession>A0A1T4NE85</accession>
<dbReference type="PANTHER" id="PTHR30627">
    <property type="entry name" value="PEPTIDOGLYCAN D,D-TRANSPEPTIDASE"/>
    <property type="match status" value="1"/>
</dbReference>
<proteinExistence type="inferred from homology"/>
<keyword evidence="3" id="KW-0732">Signal</keyword>
<evidence type="ECO:0000256" key="6">
    <source>
        <dbReference type="PIRSR" id="PIRSR602137-50"/>
    </source>
</evidence>
<protein>
    <recommendedName>
        <fullName evidence="2 7">Beta-lactamase</fullName>
        <ecNumber evidence="2 7">3.5.2.6</ecNumber>
    </recommendedName>
</protein>
<keyword evidence="4 7" id="KW-0378">Hydrolase</keyword>
<gene>
    <name evidence="9" type="ORF">SAMN02745114_01573</name>
</gene>
<evidence type="ECO:0000313" key="9">
    <source>
        <dbReference type="EMBL" id="SJZ77376.1"/>
    </source>
</evidence>
<keyword evidence="5 7" id="KW-0046">Antibiotic resistance</keyword>
<dbReference type="Gene3D" id="3.90.1310.10">
    <property type="entry name" value="Penicillin-binding protein 2a (Domain 2)"/>
    <property type="match status" value="1"/>
</dbReference>
<evidence type="ECO:0000256" key="5">
    <source>
        <dbReference type="ARBA" id="ARBA00023251"/>
    </source>
</evidence>
<dbReference type="GO" id="GO:0008658">
    <property type="term" value="F:penicillin binding"/>
    <property type="evidence" value="ECO:0007669"/>
    <property type="project" value="InterPro"/>
</dbReference>
<evidence type="ECO:0000256" key="2">
    <source>
        <dbReference type="ARBA" id="ARBA00012865"/>
    </source>
</evidence>
<comment type="catalytic activity">
    <reaction evidence="7">
        <text>a beta-lactam + H2O = a substituted beta-amino acid</text>
        <dbReference type="Rhea" id="RHEA:20401"/>
        <dbReference type="ChEBI" id="CHEBI:15377"/>
        <dbReference type="ChEBI" id="CHEBI:35627"/>
        <dbReference type="ChEBI" id="CHEBI:140347"/>
        <dbReference type="EC" id="3.5.2.6"/>
    </reaction>
</comment>
<evidence type="ECO:0000256" key="3">
    <source>
        <dbReference type="ARBA" id="ARBA00022729"/>
    </source>
</evidence>
<dbReference type="GO" id="GO:0046677">
    <property type="term" value="P:response to antibiotic"/>
    <property type="evidence" value="ECO:0007669"/>
    <property type="project" value="UniProtKB-UniRule"/>
</dbReference>
<feature type="modified residue" description="N6-carboxylysine" evidence="6">
    <location>
        <position position="206"/>
    </location>
</feature>
<feature type="active site" description="Acyl-ester intermediate" evidence="6">
    <location>
        <position position="203"/>
    </location>
</feature>
<comment type="similarity">
    <text evidence="1 7">Belongs to the class-D beta-lactamase family.</text>
</comment>
<dbReference type="GO" id="GO:0071972">
    <property type="term" value="F:peptidoglycan L,D-transpeptidase activity"/>
    <property type="evidence" value="ECO:0007669"/>
    <property type="project" value="TreeGrafter"/>
</dbReference>
<evidence type="ECO:0000256" key="4">
    <source>
        <dbReference type="ARBA" id="ARBA00022801"/>
    </source>
</evidence>
<dbReference type="InterPro" id="IPR001460">
    <property type="entry name" value="PCN-bd_Tpept"/>
</dbReference>
<dbReference type="SUPFAM" id="SSF56601">
    <property type="entry name" value="beta-lactamase/transpeptidase-like"/>
    <property type="match status" value="1"/>
</dbReference>
<evidence type="ECO:0000313" key="10">
    <source>
        <dbReference type="Proteomes" id="UP000190657"/>
    </source>
</evidence>
<dbReference type="STRING" id="290054.SAMN02745114_01573"/>
<reference evidence="9 10" key="1">
    <citation type="submission" date="2017-02" db="EMBL/GenBank/DDBJ databases">
        <authorList>
            <person name="Peterson S.W."/>
        </authorList>
    </citation>
    <scope>NUCLEOTIDE SEQUENCE [LARGE SCALE GENOMIC DNA]</scope>
    <source>
        <strain evidence="9 10">ATCC 51222</strain>
    </source>
</reference>
<dbReference type="PANTHER" id="PTHR30627:SF24">
    <property type="entry name" value="PENICILLIN-BINDING PROTEIN 4B"/>
    <property type="match status" value="1"/>
</dbReference>
<dbReference type="RefSeq" id="WP_078769010.1">
    <property type="nucleotide sequence ID" value="NZ_FUWW01000021.1"/>
</dbReference>
<dbReference type="EC" id="3.5.2.6" evidence="2 7"/>
<dbReference type="GO" id="GO:0016740">
    <property type="term" value="F:transferase activity"/>
    <property type="evidence" value="ECO:0007669"/>
    <property type="project" value="UniProtKB-KW"/>
</dbReference>
<organism evidence="9 10">
    <name type="scientific">Eubacterium coprostanoligenes</name>
    <dbReference type="NCBI Taxonomy" id="290054"/>
    <lineage>
        <taxon>Bacteria</taxon>
        <taxon>Bacillati</taxon>
        <taxon>Bacillota</taxon>
        <taxon>Clostridia</taxon>
        <taxon>Eubacteriales</taxon>
        <taxon>Eubacteriaceae</taxon>
        <taxon>Eubacterium</taxon>
    </lineage>
</organism>
<dbReference type="EMBL" id="FUWW01000021">
    <property type="protein sequence ID" value="SJZ77376.1"/>
    <property type="molecule type" value="Genomic_DNA"/>
</dbReference>
<feature type="domain" description="Penicillin-binding protein transpeptidase" evidence="8">
    <location>
        <begin position="150"/>
        <end position="458"/>
    </location>
</feature>
<dbReference type="PROSITE" id="PS00337">
    <property type="entry name" value="BETA_LACTAMASE_D"/>
    <property type="match status" value="1"/>
</dbReference>
<dbReference type="GO" id="GO:0071555">
    <property type="term" value="P:cell wall organization"/>
    <property type="evidence" value="ECO:0007669"/>
    <property type="project" value="TreeGrafter"/>
</dbReference>
<dbReference type="InterPro" id="IPR012338">
    <property type="entry name" value="Beta-lactam/transpept-like"/>
</dbReference>
<dbReference type="Gene3D" id="3.40.710.10">
    <property type="entry name" value="DD-peptidase/beta-lactamase superfamily"/>
    <property type="match status" value="1"/>
</dbReference>
<keyword evidence="10" id="KW-1185">Reference proteome</keyword>
<dbReference type="GO" id="GO:0017001">
    <property type="term" value="P:antibiotic catabolic process"/>
    <property type="evidence" value="ECO:0007669"/>
    <property type="project" value="InterPro"/>
</dbReference>
<evidence type="ECO:0000256" key="7">
    <source>
        <dbReference type="RuleBase" id="RU361140"/>
    </source>
</evidence>
<dbReference type="InterPro" id="IPR002137">
    <property type="entry name" value="Beta-lactam_class-D_AS"/>
</dbReference>
<dbReference type="Proteomes" id="UP000190657">
    <property type="component" value="Unassembled WGS sequence"/>
</dbReference>
<dbReference type="InterPro" id="IPR050515">
    <property type="entry name" value="Beta-lactam/transpept"/>
</dbReference>
<dbReference type="AlphaFoldDB" id="A0A1T4NE85"/>
<keyword evidence="9" id="KW-0808">Transferase</keyword>
<name>A0A1T4NE85_9FIRM</name>
<evidence type="ECO:0000256" key="1">
    <source>
        <dbReference type="ARBA" id="ARBA00007898"/>
    </source>
</evidence>
<evidence type="ECO:0000259" key="8">
    <source>
        <dbReference type="Pfam" id="PF00905"/>
    </source>
</evidence>
<dbReference type="OrthoDB" id="9804124at2"/>
<dbReference type="Pfam" id="PF00905">
    <property type="entry name" value="Transpeptidase"/>
    <property type="match status" value="1"/>
</dbReference>
<dbReference type="GO" id="GO:0005886">
    <property type="term" value="C:plasma membrane"/>
    <property type="evidence" value="ECO:0007669"/>
    <property type="project" value="TreeGrafter"/>
</dbReference>